<name>A0A8S0Q8L4_OLEEU</name>
<dbReference type="Proteomes" id="UP000594638">
    <property type="component" value="Unassembled WGS sequence"/>
</dbReference>
<evidence type="ECO:0000313" key="2">
    <source>
        <dbReference type="EMBL" id="CAA2961436.1"/>
    </source>
</evidence>
<feature type="non-terminal residue" evidence="2">
    <location>
        <position position="69"/>
    </location>
</feature>
<protein>
    <submittedName>
        <fullName evidence="2">Uncharacterized protein</fullName>
    </submittedName>
</protein>
<accession>A0A8S0Q8L4</accession>
<evidence type="ECO:0000313" key="3">
    <source>
        <dbReference type="Proteomes" id="UP000594638"/>
    </source>
</evidence>
<dbReference type="Gramene" id="OE9A057487T1">
    <property type="protein sequence ID" value="OE9A057487C1"/>
    <property type="gene ID" value="OE9A057487"/>
</dbReference>
<dbReference type="AlphaFoldDB" id="A0A8S0Q8L4"/>
<organism evidence="2 3">
    <name type="scientific">Olea europaea subsp. europaea</name>
    <dbReference type="NCBI Taxonomy" id="158383"/>
    <lineage>
        <taxon>Eukaryota</taxon>
        <taxon>Viridiplantae</taxon>
        <taxon>Streptophyta</taxon>
        <taxon>Embryophyta</taxon>
        <taxon>Tracheophyta</taxon>
        <taxon>Spermatophyta</taxon>
        <taxon>Magnoliopsida</taxon>
        <taxon>eudicotyledons</taxon>
        <taxon>Gunneridae</taxon>
        <taxon>Pentapetalae</taxon>
        <taxon>asterids</taxon>
        <taxon>lamiids</taxon>
        <taxon>Lamiales</taxon>
        <taxon>Oleaceae</taxon>
        <taxon>Oleeae</taxon>
        <taxon>Olea</taxon>
    </lineage>
</organism>
<comment type="caution">
    <text evidence="2">The sequence shown here is derived from an EMBL/GenBank/DDBJ whole genome shotgun (WGS) entry which is preliminary data.</text>
</comment>
<evidence type="ECO:0000256" key="1">
    <source>
        <dbReference type="SAM" id="MobiDB-lite"/>
    </source>
</evidence>
<gene>
    <name evidence="2" type="ORF">OLEA9_A057487</name>
</gene>
<proteinExistence type="predicted"/>
<sequence>DATKVTMVQCTVLDFLPETGPLTHNEQDTSSNGPTQNAKDAADEVAQQIDNFHIAEEKNERGEKAIDAE</sequence>
<feature type="compositionally biased region" description="Polar residues" evidence="1">
    <location>
        <begin position="22"/>
        <end position="38"/>
    </location>
</feature>
<keyword evidence="3" id="KW-1185">Reference proteome</keyword>
<feature type="region of interest" description="Disordered" evidence="1">
    <location>
        <begin position="18"/>
        <end position="48"/>
    </location>
</feature>
<reference evidence="2 3" key="1">
    <citation type="submission" date="2019-12" db="EMBL/GenBank/DDBJ databases">
        <authorList>
            <person name="Alioto T."/>
            <person name="Alioto T."/>
            <person name="Gomez Garrido J."/>
        </authorList>
    </citation>
    <scope>NUCLEOTIDE SEQUENCE [LARGE SCALE GENOMIC DNA]</scope>
</reference>
<dbReference type="EMBL" id="CACTIH010000544">
    <property type="protein sequence ID" value="CAA2961436.1"/>
    <property type="molecule type" value="Genomic_DNA"/>
</dbReference>